<comment type="similarity">
    <text evidence="1">Belongs to the arrestin family.</text>
</comment>
<dbReference type="OrthoDB" id="6507353at2759"/>
<evidence type="ECO:0000313" key="4">
    <source>
        <dbReference type="EMBL" id="CAD7647532.1"/>
    </source>
</evidence>
<evidence type="ECO:0000256" key="2">
    <source>
        <dbReference type="SAM" id="MobiDB-lite"/>
    </source>
</evidence>
<dbReference type="InterPro" id="IPR011022">
    <property type="entry name" value="Arrestin_C-like"/>
</dbReference>
<accession>A0A7R9LTB3</accession>
<dbReference type="InterPro" id="IPR011021">
    <property type="entry name" value="Arrestin-like_N"/>
</dbReference>
<gene>
    <name evidence="4" type="ORF">ONB1V03_LOCUS6298</name>
</gene>
<sequence>MGLKVRTFALVLDRPAAVYRASEVVSGQCVLALDGDMHLSQLTITLKGEAECEWTEQKTVAAHQSHGNHGSDHNHHHHDHNQTRTETVRHHAKHTHNHHHHDHNQTRTETVRHHAKHTCVDLVYCPGNVYPSTLSGGQHNIGFNFQLPLGALPSSFESTYGHIRYWIEAHIRKTAFFAFDERTRLPLQIRAPALASPQELAMPAVNSAQKTVGLFGGQPLSLRAEIARTGHAVGSTLQITCFVDNRSKKAMQLMATLRQEVDFFANGSKRRSDEKIAKSMGPTVGAHTVATEVILLPIPLTAAVVYNSCPIIRAKHVLDVFLSISGSFDLHVILGIILTND</sequence>
<dbReference type="PANTHER" id="PTHR11188:SF17">
    <property type="entry name" value="FI21816P1"/>
    <property type="match status" value="1"/>
</dbReference>
<keyword evidence="5" id="KW-1185">Reference proteome</keyword>
<dbReference type="InterPro" id="IPR014756">
    <property type="entry name" value="Ig_E-set"/>
</dbReference>
<name>A0A7R9LTB3_9ACAR</name>
<dbReference type="Pfam" id="PF00339">
    <property type="entry name" value="Arrestin_N"/>
    <property type="match status" value="1"/>
</dbReference>
<dbReference type="Gene3D" id="2.60.40.640">
    <property type="match status" value="2"/>
</dbReference>
<organism evidence="4">
    <name type="scientific">Oppiella nova</name>
    <dbReference type="NCBI Taxonomy" id="334625"/>
    <lineage>
        <taxon>Eukaryota</taxon>
        <taxon>Metazoa</taxon>
        <taxon>Ecdysozoa</taxon>
        <taxon>Arthropoda</taxon>
        <taxon>Chelicerata</taxon>
        <taxon>Arachnida</taxon>
        <taxon>Acari</taxon>
        <taxon>Acariformes</taxon>
        <taxon>Sarcoptiformes</taxon>
        <taxon>Oribatida</taxon>
        <taxon>Brachypylina</taxon>
        <taxon>Oppioidea</taxon>
        <taxon>Oppiidae</taxon>
        <taxon>Oppiella</taxon>
    </lineage>
</organism>
<dbReference type="AlphaFoldDB" id="A0A7R9LTB3"/>
<proteinExistence type="inferred from homology"/>
<dbReference type="EMBL" id="OC917606">
    <property type="protein sequence ID" value="CAD7647532.1"/>
    <property type="molecule type" value="Genomic_DNA"/>
</dbReference>
<dbReference type="SUPFAM" id="SSF81296">
    <property type="entry name" value="E set domains"/>
    <property type="match status" value="2"/>
</dbReference>
<dbReference type="SMART" id="SM01017">
    <property type="entry name" value="Arrestin_C"/>
    <property type="match status" value="1"/>
</dbReference>
<evidence type="ECO:0000259" key="3">
    <source>
        <dbReference type="SMART" id="SM01017"/>
    </source>
</evidence>
<feature type="region of interest" description="Disordered" evidence="2">
    <location>
        <begin position="62"/>
        <end position="86"/>
    </location>
</feature>
<evidence type="ECO:0000313" key="5">
    <source>
        <dbReference type="Proteomes" id="UP000728032"/>
    </source>
</evidence>
<reference evidence="4" key="1">
    <citation type="submission" date="2020-11" db="EMBL/GenBank/DDBJ databases">
        <authorList>
            <person name="Tran Van P."/>
        </authorList>
    </citation>
    <scope>NUCLEOTIDE SEQUENCE</scope>
</reference>
<dbReference type="Pfam" id="PF02752">
    <property type="entry name" value="Arrestin_C"/>
    <property type="match status" value="1"/>
</dbReference>
<dbReference type="GO" id="GO:0005737">
    <property type="term" value="C:cytoplasm"/>
    <property type="evidence" value="ECO:0007669"/>
    <property type="project" value="TreeGrafter"/>
</dbReference>
<dbReference type="Proteomes" id="UP000728032">
    <property type="component" value="Unassembled WGS sequence"/>
</dbReference>
<dbReference type="InterPro" id="IPR014752">
    <property type="entry name" value="Arrestin-like_C"/>
</dbReference>
<dbReference type="EMBL" id="CAJPVJ010002781">
    <property type="protein sequence ID" value="CAG2166783.1"/>
    <property type="molecule type" value="Genomic_DNA"/>
</dbReference>
<dbReference type="InterPro" id="IPR050357">
    <property type="entry name" value="Arrestin_domain-protein"/>
</dbReference>
<evidence type="ECO:0000256" key="1">
    <source>
        <dbReference type="ARBA" id="ARBA00005298"/>
    </source>
</evidence>
<protein>
    <recommendedName>
        <fullName evidence="3">Arrestin C-terminal-like domain-containing protein</fullName>
    </recommendedName>
</protein>
<dbReference type="GO" id="GO:0015031">
    <property type="term" value="P:protein transport"/>
    <property type="evidence" value="ECO:0007669"/>
    <property type="project" value="TreeGrafter"/>
</dbReference>
<dbReference type="PANTHER" id="PTHR11188">
    <property type="entry name" value="ARRESTIN DOMAIN CONTAINING PROTEIN"/>
    <property type="match status" value="1"/>
</dbReference>
<feature type="domain" description="Arrestin C-terminal-like" evidence="3">
    <location>
        <begin position="216"/>
        <end position="339"/>
    </location>
</feature>